<protein>
    <submittedName>
        <fullName evidence="2">Uncharacterized protein</fullName>
    </submittedName>
</protein>
<dbReference type="EMBL" id="CP021069">
    <property type="protein sequence ID" value="AWG31690.1"/>
    <property type="molecule type" value="Genomic_DNA"/>
</dbReference>
<proteinExistence type="predicted"/>
<sequence>MERRGRSAGYLSGAGAAVARRCGISGTRVAAGYPNPRPSHCPTRTPGRQCPILSAAPDAGTAPRDPPSATRFRPPPRRRKVAHACRITPIRENTDPRTTGNP</sequence>
<evidence type="ECO:0000313" key="3">
    <source>
        <dbReference type="Proteomes" id="UP000244809"/>
    </source>
</evidence>
<feature type="compositionally biased region" description="Basic residues" evidence="1">
    <location>
        <begin position="74"/>
        <end position="83"/>
    </location>
</feature>
<feature type="region of interest" description="Disordered" evidence="1">
    <location>
        <begin position="32"/>
        <end position="102"/>
    </location>
</feature>
<dbReference type="Proteomes" id="UP000244809">
    <property type="component" value="Chromosome 3"/>
</dbReference>
<reference evidence="2 3" key="1">
    <citation type="submission" date="2017-04" db="EMBL/GenBank/DDBJ databases">
        <title>Complete genome sequence of Burkholderia cenocepacia PC184 Midwest clone.</title>
        <authorList>
            <person name="Mulks M.H."/>
            <person name="Cooper V.S."/>
        </authorList>
    </citation>
    <scope>NUCLEOTIDE SEQUENCE [LARGE SCALE GENOMIC DNA]</scope>
    <source>
        <strain evidence="2 3">PC184 Mulks</strain>
    </source>
</reference>
<organism evidence="2 3">
    <name type="scientific">Burkholderia cenocepacia</name>
    <dbReference type="NCBI Taxonomy" id="95486"/>
    <lineage>
        <taxon>Bacteria</taxon>
        <taxon>Pseudomonadati</taxon>
        <taxon>Pseudomonadota</taxon>
        <taxon>Betaproteobacteria</taxon>
        <taxon>Burkholderiales</taxon>
        <taxon>Burkholderiaceae</taxon>
        <taxon>Burkholderia</taxon>
        <taxon>Burkholderia cepacia complex</taxon>
    </lineage>
</organism>
<evidence type="ECO:0000256" key="1">
    <source>
        <dbReference type="SAM" id="MobiDB-lite"/>
    </source>
</evidence>
<dbReference type="AlphaFoldDB" id="A0AAD0NE04"/>
<gene>
    <name evidence="2" type="ORF">B9Z07_23180</name>
</gene>
<accession>A0AAD0NE04</accession>
<evidence type="ECO:0000313" key="2">
    <source>
        <dbReference type="EMBL" id="AWG31690.1"/>
    </source>
</evidence>
<name>A0AAD0NE04_9BURK</name>